<dbReference type="Gene3D" id="3.90.180.10">
    <property type="entry name" value="Medium-chain alcohol dehydrogenases, catalytic domain"/>
    <property type="match status" value="1"/>
</dbReference>
<dbReference type="InterPro" id="IPR020806">
    <property type="entry name" value="PKS_PP-bd"/>
</dbReference>
<feature type="region of interest" description="Disordered" evidence="12">
    <location>
        <begin position="5249"/>
        <end position="5292"/>
    </location>
</feature>
<dbReference type="InterPro" id="IPR014030">
    <property type="entry name" value="Ketoacyl_synth_N"/>
</dbReference>
<evidence type="ECO:0000256" key="1">
    <source>
        <dbReference type="ARBA" id="ARBA00004496"/>
    </source>
</evidence>
<dbReference type="InterPro" id="IPR036736">
    <property type="entry name" value="ACP-like_sf"/>
</dbReference>
<gene>
    <name evidence="16" type="primary">atcD</name>
</gene>
<dbReference type="PROSITE" id="PS52019">
    <property type="entry name" value="PKS_MFAS_DH"/>
    <property type="match status" value="3"/>
</dbReference>
<evidence type="ECO:0000259" key="15">
    <source>
        <dbReference type="PROSITE" id="PS52019"/>
    </source>
</evidence>
<evidence type="ECO:0000256" key="2">
    <source>
        <dbReference type="ARBA" id="ARBA00004792"/>
    </source>
</evidence>
<proteinExistence type="predicted"/>
<feature type="region of interest" description="C-terminal hotdog fold" evidence="11">
    <location>
        <begin position="6376"/>
        <end position="6528"/>
    </location>
</feature>
<feature type="domain" description="Ketosynthase family 3 (KS3)" evidence="14">
    <location>
        <begin position="1602"/>
        <end position="2042"/>
    </location>
</feature>
<feature type="region of interest" description="Disordered" evidence="12">
    <location>
        <begin position="1445"/>
        <end position="1465"/>
    </location>
</feature>
<evidence type="ECO:0000256" key="5">
    <source>
        <dbReference type="ARBA" id="ARBA00022553"/>
    </source>
</evidence>
<dbReference type="InterPro" id="IPR018201">
    <property type="entry name" value="Ketoacyl_synth_AS"/>
</dbReference>
<dbReference type="Gene3D" id="3.40.47.10">
    <property type="match status" value="4"/>
</dbReference>
<feature type="compositionally biased region" description="Basic and acidic residues" evidence="12">
    <location>
        <begin position="959"/>
        <end position="968"/>
    </location>
</feature>
<dbReference type="Pfam" id="PF22336">
    <property type="entry name" value="RhiE-like_linker"/>
    <property type="match status" value="1"/>
</dbReference>
<feature type="compositionally biased region" description="Low complexity" evidence="12">
    <location>
        <begin position="5249"/>
        <end position="5264"/>
    </location>
</feature>
<feature type="domain" description="Carrier" evidence="13">
    <location>
        <begin position="5161"/>
        <end position="5235"/>
    </location>
</feature>
<feature type="active site" description="Proton acceptor; for dehydratase activity" evidence="11">
    <location>
        <position position="6278"/>
    </location>
</feature>
<dbReference type="Gene3D" id="3.30.70.3290">
    <property type="match status" value="1"/>
</dbReference>
<feature type="region of interest" description="C-terminal hotdog fold" evidence="11">
    <location>
        <begin position="4084"/>
        <end position="4224"/>
    </location>
</feature>
<dbReference type="PROSITE" id="PS00606">
    <property type="entry name" value="KS3_1"/>
    <property type="match status" value="3"/>
</dbReference>
<dbReference type="InterPro" id="IPR032821">
    <property type="entry name" value="PKS_assoc"/>
</dbReference>
<keyword evidence="6" id="KW-0808">Transferase</keyword>
<feature type="compositionally biased region" description="Low complexity" evidence="12">
    <location>
        <begin position="5131"/>
        <end position="5147"/>
    </location>
</feature>
<dbReference type="GO" id="GO:0005737">
    <property type="term" value="C:cytoplasm"/>
    <property type="evidence" value="ECO:0007669"/>
    <property type="project" value="UniProtKB-SubCell"/>
</dbReference>
<feature type="compositionally biased region" description="Low complexity" evidence="12">
    <location>
        <begin position="1567"/>
        <end position="1578"/>
    </location>
</feature>
<dbReference type="SMART" id="SM00822">
    <property type="entry name" value="PKS_KR"/>
    <property type="match status" value="3"/>
</dbReference>
<feature type="region of interest" description="Disordered" evidence="12">
    <location>
        <begin position="2204"/>
        <end position="2255"/>
    </location>
</feature>
<dbReference type="GO" id="GO:0004312">
    <property type="term" value="F:fatty acid synthase activity"/>
    <property type="evidence" value="ECO:0007669"/>
    <property type="project" value="TreeGrafter"/>
</dbReference>
<feature type="domain" description="Carrier" evidence="13">
    <location>
        <begin position="1464"/>
        <end position="1540"/>
    </location>
</feature>
<dbReference type="Gene3D" id="3.10.129.110">
    <property type="entry name" value="Polyketide synthase dehydratase"/>
    <property type="match status" value="3"/>
</dbReference>
<feature type="active site" description="Proton donor; for dehydratase activity" evidence="11">
    <location>
        <position position="2436"/>
    </location>
</feature>
<dbReference type="Pfam" id="PF14765">
    <property type="entry name" value="PS-DH"/>
    <property type="match status" value="3"/>
</dbReference>
<dbReference type="SUPFAM" id="SSF51735">
    <property type="entry name" value="NAD(P)-binding Rossmann-fold domains"/>
    <property type="match status" value="7"/>
</dbReference>
<name>A0A0M1QF96_9ACTN</name>
<dbReference type="GO" id="GO:0031177">
    <property type="term" value="F:phosphopantetheine binding"/>
    <property type="evidence" value="ECO:0007669"/>
    <property type="project" value="InterPro"/>
</dbReference>
<accession>A0A0M1QF96</accession>
<dbReference type="InterPro" id="IPR049551">
    <property type="entry name" value="PKS_DH_C"/>
</dbReference>
<comment type="subcellular location">
    <subcellularLocation>
        <location evidence="1">Cytoplasm</location>
    </subcellularLocation>
</comment>
<dbReference type="PROSITE" id="PS52004">
    <property type="entry name" value="KS3_2"/>
    <property type="match status" value="4"/>
</dbReference>
<dbReference type="Pfam" id="PF00550">
    <property type="entry name" value="PP-binding"/>
    <property type="match status" value="3"/>
</dbReference>
<dbReference type="SMART" id="SM00823">
    <property type="entry name" value="PKS_PP"/>
    <property type="match status" value="3"/>
</dbReference>
<dbReference type="PANTHER" id="PTHR43775">
    <property type="entry name" value="FATTY ACID SYNTHASE"/>
    <property type="match status" value="1"/>
</dbReference>
<keyword evidence="10" id="KW-0012">Acyltransferase</keyword>
<feature type="region of interest" description="N-terminal hotdog fold" evidence="11">
    <location>
        <begin position="6248"/>
        <end position="6361"/>
    </location>
</feature>
<feature type="region of interest" description="Disordered" evidence="12">
    <location>
        <begin position="445"/>
        <end position="465"/>
    </location>
</feature>
<feature type="domain" description="Carrier" evidence="13">
    <location>
        <begin position="3061"/>
        <end position="3138"/>
    </location>
</feature>
<dbReference type="SMART" id="SM00829">
    <property type="entry name" value="PKS_ER"/>
    <property type="match status" value="1"/>
</dbReference>
<feature type="region of interest" description="N-terminal hotdog fold" evidence="11">
    <location>
        <begin position="2238"/>
        <end position="2358"/>
    </location>
</feature>
<keyword evidence="4" id="KW-0963">Cytoplasm</keyword>
<keyword evidence="5" id="KW-0597">Phosphoprotein</keyword>
<feature type="domain" description="Ketosynthase family 3 (KS3)" evidence="14">
    <location>
        <begin position="5666"/>
        <end position="6091"/>
    </location>
</feature>
<feature type="region of interest" description="Disordered" evidence="12">
    <location>
        <begin position="3637"/>
        <end position="3675"/>
    </location>
</feature>
<evidence type="ECO:0000256" key="9">
    <source>
        <dbReference type="ARBA" id="ARBA00023268"/>
    </source>
</evidence>
<protein>
    <submittedName>
        <fullName evidence="16">AtcD polyketide synthase, modules 1-4</fullName>
    </submittedName>
</protein>
<dbReference type="InterPro" id="IPR014031">
    <property type="entry name" value="Ketoacyl_synth_C"/>
</dbReference>
<dbReference type="PROSITE" id="PS00012">
    <property type="entry name" value="PHOSPHOPANTETHEINE"/>
    <property type="match status" value="1"/>
</dbReference>
<dbReference type="Pfam" id="PF08240">
    <property type="entry name" value="ADH_N"/>
    <property type="match status" value="1"/>
</dbReference>
<dbReference type="InterPro" id="IPR050091">
    <property type="entry name" value="PKS_NRPS_Biosynth_Enz"/>
</dbReference>
<feature type="region of interest" description="Disordered" evidence="12">
    <location>
        <begin position="3150"/>
        <end position="3240"/>
    </location>
</feature>
<organism evidence="16">
    <name type="scientific">Streptomyces sp. T676</name>
    <dbReference type="NCBI Taxonomy" id="1691390"/>
    <lineage>
        <taxon>Bacteria</taxon>
        <taxon>Bacillati</taxon>
        <taxon>Actinomycetota</taxon>
        <taxon>Actinomycetes</taxon>
        <taxon>Kitasatosporales</taxon>
        <taxon>Streptomycetaceae</taxon>
        <taxon>Streptomyces</taxon>
    </lineage>
</organism>
<dbReference type="SUPFAM" id="SSF53901">
    <property type="entry name" value="Thiolase-like"/>
    <property type="match status" value="4"/>
</dbReference>
<dbReference type="GO" id="GO:0006633">
    <property type="term" value="P:fatty acid biosynthetic process"/>
    <property type="evidence" value="ECO:0007669"/>
    <property type="project" value="InterPro"/>
</dbReference>
<feature type="region of interest" description="Disordered" evidence="12">
    <location>
        <begin position="935"/>
        <end position="968"/>
    </location>
</feature>
<feature type="compositionally biased region" description="Low complexity" evidence="12">
    <location>
        <begin position="2228"/>
        <end position="2245"/>
    </location>
</feature>
<feature type="domain" description="Ketosynthase family 3 (KS3)" evidence="14">
    <location>
        <begin position="16"/>
        <end position="442"/>
    </location>
</feature>
<feature type="region of interest" description="N-terminal hotdog fold" evidence="11">
    <location>
        <begin position="3942"/>
        <end position="4067"/>
    </location>
</feature>
<feature type="compositionally biased region" description="Basic and acidic residues" evidence="12">
    <location>
        <begin position="6345"/>
        <end position="6365"/>
    </location>
</feature>
<keyword evidence="9" id="KW-0511">Multifunctional enzyme</keyword>
<dbReference type="Pfam" id="PF00109">
    <property type="entry name" value="ketoacyl-synt"/>
    <property type="match status" value="4"/>
</dbReference>
<evidence type="ECO:0000259" key="14">
    <source>
        <dbReference type="PROSITE" id="PS52004"/>
    </source>
</evidence>
<dbReference type="SMART" id="SM00825">
    <property type="entry name" value="PKS_KS"/>
    <property type="match status" value="4"/>
</dbReference>
<feature type="domain" description="PKS/mFAS DH" evidence="15">
    <location>
        <begin position="2238"/>
        <end position="2519"/>
    </location>
</feature>
<dbReference type="InterPro" id="IPR020843">
    <property type="entry name" value="ER"/>
</dbReference>
<evidence type="ECO:0000256" key="7">
    <source>
        <dbReference type="ARBA" id="ARBA00022737"/>
    </source>
</evidence>
<dbReference type="CDD" id="cd02440">
    <property type="entry name" value="AdoMet_MTases"/>
    <property type="match status" value="1"/>
</dbReference>
<feature type="domain" description="PKS/mFAS DH" evidence="15">
    <location>
        <begin position="6248"/>
        <end position="6528"/>
    </location>
</feature>
<dbReference type="FunFam" id="3.40.47.10:FF:000019">
    <property type="entry name" value="Polyketide synthase type I"/>
    <property type="match status" value="3"/>
</dbReference>
<feature type="active site" description="Proton acceptor; for dehydratase activity" evidence="11">
    <location>
        <position position="3977"/>
    </location>
</feature>
<feature type="region of interest" description="Disordered" evidence="12">
    <location>
        <begin position="1544"/>
        <end position="1578"/>
    </location>
</feature>
<dbReference type="SMART" id="SM01294">
    <property type="entry name" value="PKS_PP_betabranch"/>
    <property type="match status" value="1"/>
</dbReference>
<feature type="compositionally biased region" description="Low complexity" evidence="12">
    <location>
        <begin position="3150"/>
        <end position="3224"/>
    </location>
</feature>
<dbReference type="CDD" id="cd08953">
    <property type="entry name" value="KR_2_SDR_x"/>
    <property type="match status" value="3"/>
</dbReference>
<dbReference type="Gene3D" id="3.40.50.150">
    <property type="entry name" value="Vaccinia Virus protein VP39"/>
    <property type="match status" value="1"/>
</dbReference>
<dbReference type="SMART" id="SM00826">
    <property type="entry name" value="PKS_DH"/>
    <property type="match status" value="3"/>
</dbReference>
<feature type="active site" description="Proton acceptor; for dehydratase activity" evidence="11">
    <location>
        <position position="2271"/>
    </location>
</feature>
<feature type="region of interest" description="Disordered" evidence="12">
    <location>
        <begin position="2514"/>
        <end position="2545"/>
    </location>
</feature>
<dbReference type="InterPro" id="IPR013154">
    <property type="entry name" value="ADH-like_N"/>
</dbReference>
<dbReference type="SUPFAM" id="SSF47336">
    <property type="entry name" value="ACP-like"/>
    <property type="match status" value="3"/>
</dbReference>
<dbReference type="InterPro" id="IPR009081">
    <property type="entry name" value="PP-bd_ACP"/>
</dbReference>
<dbReference type="InterPro" id="IPR029063">
    <property type="entry name" value="SAM-dependent_MTases_sf"/>
</dbReference>
<dbReference type="InterPro" id="IPR020807">
    <property type="entry name" value="PKS_DH"/>
</dbReference>
<feature type="active site" description="Proton donor; for dehydratase activity" evidence="11">
    <location>
        <position position="4144"/>
    </location>
</feature>
<dbReference type="Pfam" id="PF08659">
    <property type="entry name" value="KR"/>
    <property type="match status" value="3"/>
</dbReference>
<feature type="compositionally biased region" description="Basic and acidic residues" evidence="12">
    <location>
        <begin position="935"/>
        <end position="944"/>
    </location>
</feature>
<feature type="domain" description="Ketosynthase family 3 (KS3)" evidence="14">
    <location>
        <begin position="3260"/>
        <end position="3697"/>
    </location>
</feature>
<dbReference type="InterPro" id="IPR049490">
    <property type="entry name" value="C883_1060-like_KR_N"/>
</dbReference>
<dbReference type="GO" id="GO:0033068">
    <property type="term" value="P:macrolide biosynthetic process"/>
    <property type="evidence" value="ECO:0007669"/>
    <property type="project" value="UniProtKB-ARBA"/>
</dbReference>
<evidence type="ECO:0000259" key="13">
    <source>
        <dbReference type="PROSITE" id="PS50075"/>
    </source>
</evidence>
<evidence type="ECO:0000313" key="16">
    <source>
        <dbReference type="EMBL" id="CTQ34881.1"/>
    </source>
</evidence>
<dbReference type="GO" id="GO:0016491">
    <property type="term" value="F:oxidoreductase activity"/>
    <property type="evidence" value="ECO:0007669"/>
    <property type="project" value="InterPro"/>
</dbReference>
<dbReference type="SUPFAM" id="SSF53335">
    <property type="entry name" value="S-adenosyl-L-methionine-dependent methyltransferases"/>
    <property type="match status" value="1"/>
</dbReference>
<dbReference type="InterPro" id="IPR049900">
    <property type="entry name" value="PKS_mFAS_DH"/>
</dbReference>
<evidence type="ECO:0000256" key="10">
    <source>
        <dbReference type="ARBA" id="ARBA00023315"/>
    </source>
</evidence>
<dbReference type="Pfam" id="PF21394">
    <property type="entry name" value="Beta-ketacyl_N"/>
    <property type="match status" value="1"/>
</dbReference>
<feature type="compositionally biased region" description="Pro residues" evidence="12">
    <location>
        <begin position="5274"/>
        <end position="5285"/>
    </location>
</feature>
<feature type="region of interest" description="Disordered" evidence="12">
    <location>
        <begin position="5619"/>
        <end position="5668"/>
    </location>
</feature>
<keyword evidence="7" id="KW-0677">Repeat</keyword>
<dbReference type="InterPro" id="IPR006162">
    <property type="entry name" value="Ppantetheine_attach_site"/>
</dbReference>
<dbReference type="GO" id="GO:0004315">
    <property type="term" value="F:3-oxoacyl-[acyl-carrier-protein] synthase activity"/>
    <property type="evidence" value="ECO:0007669"/>
    <property type="project" value="InterPro"/>
</dbReference>
<evidence type="ECO:0000256" key="11">
    <source>
        <dbReference type="PROSITE-ProRule" id="PRU01363"/>
    </source>
</evidence>
<dbReference type="InterPro" id="IPR011032">
    <property type="entry name" value="GroES-like_sf"/>
</dbReference>
<feature type="region of interest" description="C-terminal hotdog fold" evidence="11">
    <location>
        <begin position="2375"/>
        <end position="2519"/>
    </location>
</feature>
<dbReference type="InterPro" id="IPR016039">
    <property type="entry name" value="Thiolase-like"/>
</dbReference>
<evidence type="ECO:0000256" key="6">
    <source>
        <dbReference type="ARBA" id="ARBA00022679"/>
    </source>
</evidence>
<dbReference type="Gene3D" id="3.40.50.720">
    <property type="entry name" value="NAD(P)-binding Rossmann-like Domain"/>
    <property type="match status" value="4"/>
</dbReference>
<dbReference type="Pfam" id="PF02801">
    <property type="entry name" value="Ketoacyl-synt_C"/>
    <property type="match status" value="4"/>
</dbReference>
<dbReference type="CDD" id="cd00833">
    <property type="entry name" value="PKS"/>
    <property type="match status" value="4"/>
</dbReference>
<comment type="pathway">
    <text evidence="2">Antibiotic biosynthesis.</text>
</comment>
<feature type="region of interest" description="Disordered" evidence="12">
    <location>
        <begin position="5110"/>
        <end position="5147"/>
    </location>
</feature>
<dbReference type="InterPro" id="IPR020841">
    <property type="entry name" value="PKS_Beta-ketoAc_synthase_dom"/>
</dbReference>
<dbReference type="InterPro" id="IPR013217">
    <property type="entry name" value="Methyltransf_12"/>
</dbReference>
<dbReference type="Pfam" id="PF08242">
    <property type="entry name" value="Methyltransf_12"/>
    <property type="match status" value="1"/>
</dbReference>
<dbReference type="PROSITE" id="PS50075">
    <property type="entry name" value="CARRIER"/>
    <property type="match status" value="3"/>
</dbReference>
<dbReference type="Gene3D" id="1.10.1200.10">
    <property type="entry name" value="ACP-like"/>
    <property type="match status" value="3"/>
</dbReference>
<dbReference type="InterPro" id="IPR013968">
    <property type="entry name" value="PKS_KR"/>
</dbReference>
<dbReference type="InterPro" id="IPR057326">
    <property type="entry name" value="KR_dom"/>
</dbReference>
<dbReference type="InterPro" id="IPR042104">
    <property type="entry name" value="PKS_dehydratase_sf"/>
</dbReference>
<feature type="compositionally biased region" description="Basic and acidic residues" evidence="12">
    <location>
        <begin position="1553"/>
        <end position="1564"/>
    </location>
</feature>
<feature type="active site" description="Proton donor; for dehydratase activity" evidence="11">
    <location>
        <position position="6437"/>
    </location>
</feature>
<dbReference type="InterPro" id="IPR054514">
    <property type="entry name" value="RhiE-like_linker"/>
</dbReference>
<dbReference type="EMBL" id="LN871452">
    <property type="protein sequence ID" value="CTQ34881.1"/>
    <property type="molecule type" value="Genomic_DNA"/>
</dbReference>
<evidence type="ECO:0000256" key="12">
    <source>
        <dbReference type="SAM" id="MobiDB-lite"/>
    </source>
</evidence>
<dbReference type="InterPro" id="IPR036291">
    <property type="entry name" value="NAD(P)-bd_dom_sf"/>
</dbReference>
<dbReference type="InterPro" id="IPR049552">
    <property type="entry name" value="PKS_DH_N"/>
</dbReference>
<feature type="region of interest" description="Disordered" evidence="12">
    <location>
        <begin position="3022"/>
        <end position="3058"/>
    </location>
</feature>
<evidence type="ECO:0000256" key="4">
    <source>
        <dbReference type="ARBA" id="ARBA00022490"/>
    </source>
</evidence>
<dbReference type="SUPFAM" id="SSF50129">
    <property type="entry name" value="GroES-like"/>
    <property type="match status" value="1"/>
</dbReference>
<feature type="domain" description="PKS/mFAS DH" evidence="15">
    <location>
        <begin position="3942"/>
        <end position="4224"/>
    </location>
</feature>
<dbReference type="Pfam" id="PF00107">
    <property type="entry name" value="ADH_zinc_N"/>
    <property type="match status" value="1"/>
</dbReference>
<feature type="region of interest" description="Disordered" evidence="12">
    <location>
        <begin position="4808"/>
        <end position="4833"/>
    </location>
</feature>
<feature type="region of interest" description="Disordered" evidence="12">
    <location>
        <begin position="6345"/>
        <end position="6366"/>
    </location>
</feature>
<dbReference type="InterPro" id="IPR013149">
    <property type="entry name" value="ADH-like_C"/>
</dbReference>
<evidence type="ECO:0000256" key="8">
    <source>
        <dbReference type="ARBA" id="ARBA00022857"/>
    </source>
</evidence>
<sequence>MTGTARHRRDTAEGTAGRIAVVGIGCRLPGARDHRAYWANLDAGLCSVREITADRWDTARHYSPDPSSPDTSVSKWCGLLDHPYAFDHAFFRLSPRDAALMDPQQRLVLEETWHCVEDAAIPLAELSRARTAVYVGVMARDHLQEAGRDGAPVEGHSGLGGYDGLLANRVSHTLGLRGASVSVDAACASSLVALHAGMRALLDGEADYVLAGGVSLNLHPWKYLTFSKARMLSPEGLCKTFSHDADGYVPGDGVAMVLLRPLADAVRDGNHVYGVLAGSAVNHVGRGGTITAPSVDAQREVVSAALARAGWDPRTVTYVEAHGTGTSLGDPIEVEALHRVYAPASPDTGWCRIGSVKPNIGHLEAAAGVAGLVKVLMMMRARTVPPSLHIRDLNPLIRWADGPFEVTRRSVPWRPHREGRPLRAGVSSFGMGGVNAHVVVEEYTEPGGGAAGAPPAPPGRGRRPERVRHPFLLSARSPRSLGLLLARWREDAAGGGRTGQPVADVCRTLAAGREHFPYRFGGLVSDSADIAALLTSAPPAPAAVPGPWRLVVGPLAVPPRRGLARLLASPLYADAVAGLRAHSPKSAAALRELRRGGGSPDHTFLFTHLTVCALLDAGFAPGTVTGRGAGVWPALAAVGALDVGDAAALARGEEPGGPAPMRAPRIAFAEPATGRVLPPYRLDAEYLTALREGLRVGADEAAALYGRAARLADGQHTFRGHLREWDRLSAERGGDGTRLPADGDGWRRAARDPAGQTALLRVLAVQNALDLVHRKWGIERERETGNAEAREILDLLALDVLTREDAVALVLGDGTAPAAVAERARGRLGRIPVEGDGCPLLRSRSAPSTGVEELRSWAAAPAADAPGDAAEAVLAVGAVASAAEVVVDGPGAMADSLAGPLLELWLRGVGIDWRRTRTGAPGRVLSLPTTEFVRSEHRLERAPDTAEAPPRTGGPEASGADRDLPVRRDGVALREVSRRLLDAPPPGGRPPARGPVLIVVPERHHEESREAVREGLPGDRPRWVRLGTAYGRDEATGARTVRATEEDDWRRLFAALAAEGEPPSRIVHLVAPRPGADLDERLGETVYGAFLLAKTAASAREDGRTEIVCLRPAGTAAAEEGETETAALGGFARALRRETSRVRLRTLTVDGGPADPDVWRRAAAEWGGEDDTVRVAGGVRRVARYEEAEGGPVAYPGVRPGGVYLISGGAGGLGRITAGHLLRTEGVRVALVGRSALPGEPSAALAGLLGGDDPRAVHLRADVADPEQADAVAARVRARWGRIDGVLHAAGVLRDGLLAGKGLDDVREVFRPKVLGAAHLDRATRDDPLDFFVLFSSVVAVCGNTGQTGYAAANAFLDAFADQRERLRGRGLRSGRTVAVGWPLWEGGGMTVADGNGGVFRPDRGVFPLPERTGLAALDRVLAGPAGHRAFVHATAEGAARLLRGGREEPGPAGKHPAEAGPGEPRERAVRYLTGVFADLLGVAPDQVDPDLGFDEYGIDSIRVTQFNACVERDLGPVPQTLLFECRTLAQAAERIAAHRPAELAAWSAGETETGRDDAPRRGDGGAADPVPDGAVPAPRHVVTATADPAARADGEAEAADPDAVAVIGMAGRYPLAPDLDAFWRNLAAGRDCVTAIPPDRRRDWGLPATGDLPGDSGIYCPSGGFLDGVDRFDPLFFHVSPREAEVMDPQERIFLEVAWSAFEDAGYPPHRLGDPDDPAQRRVGVFAGVTTQTYLLWGPGRWNADDPVIPTSTPWSVANRVSHRLDLHGPSMPVDTACASSLHAVHLARVSLARGECDMALVGGVNLYLHPAKYRWLCQMRMLSPTGRCHAFGEAADGFVPGEGAGALLLKPLRRALADGDRVLGLIRGTSVNHGGRTSGFTVPNPRAQAELVRAALRDAGVAPDAVGYVEAHGTGTALGDPVEIAGLAQAFQDVPAHGAAEGDGCALGSVKTNIGHLESAAGIAGLTKVLLQLRHGTLVPSLHAERENPRLDLAGTPFRLQREVSPWHRKTGADGRELPRRAGISSFGAGGANAHVIVEEYRGPRAPRGAPDGEHLIVVSAKDPERLREHCANLARHLADPPADVRLSEVAHQLRIRREPLPERVALLAFDPRELARRLAEVAGGRQPADRCWTSAGRTAHERREAREAVADALASRDPARLAECWVAGADVPWARLHPEPLRHVDLPAYPFARERHWLPETVRGDAPGAGDGPAPPEGHVEADRPAAGQDAPAAHPGPAGHPFVTGVSEADGGTFTDLTGEELFLDDHRVDGVPVFPAVGYLEMVREATRLRGRPAVRLRNNVWAHALTVPAPARFHLGLEPGADGWSYEVYSVDGDGGRRVHGRGRADTAAPEPADDERTVDLDAVRDRCGHRAGAAEFYALVHGLGLGLGDSYQGVRRVWWSEDEALTELRLPEAAENGADRFVLHPAMLDSALQASLWLIERREGRGRLHLPFTIGSLDAAHGTPRRGYAHVVVRAWTEAGKKIEVRLCDEHGRVLLTVRDFWLRPRRPAVPAPEDPPAHGRPAGTFFRPVWTPSGPPADGDRPFGRVLVLAPAPAAGHALASAVESGGATGASVVVTPGAAFHRAAEGGGRHTVTLRPDHAGDVERLVAEAAGLGPAGGARGREAGLGIVHALPATAFTGAAEAVRGQLDDGLLPLFHLVRAVLRSGDHSPVRLVCAYPGTGGEQPGYAALGGLLRTLARESARFSTALVELPAAELAGLAEDTTAARTLAAELHGITGRFTDIRHRDGRRTVRTWTAHGTPPTGGGAVLRPRGVHLVTGGSGGIGSLVARRLAGRHGARLVLAGRSPHDERVDALLARIAEDGGEAHYVRADTSRPEGAADAVRAAERVFGEVHGVFHCAGVLRDGYLVHQDPERLREVLAPKLWGAVHLDAATRGQPLDAFCLFSSVAAPLGSAGQAGYAYANGFLDAFARWRDEQCRQGARRGHTTAVNWPLWRHGGMTVDDEVRAWLRTHLGLEPLETEPALAALDAVLDGPPGPVLFVGGDGAKVAALLGTEPPGDTGRRLGAEGDGGPAEGGHPADQGEDTVNHPAPASRTALRAVLTDEAAAIVKLDPARIHPAAAIGDYGFDSLTFSRFANRLNERLGLDITPATFFEYTTVDDLTDHFLETFPDEIGRHVQAPAATAHPAPAASAAHPAPAASAAHPAPAASAAHPAPAASAAHPAPAASAAHPAPAATAHPAPAASPAHPAPAASPAHPVPSSSYGRPAPSATAVVREAAPAALPPEPAPAGPEPVAIVGMHAEMPGCPDLDAYWRHIEAGDELISEIPADRWDWRDHYDPTGRREGTTVSKWGGFLPEVDTFDARFFGVSPREAELMDPQQRLFLQTAHRAVEEAGYRPCDLAAGRTGLFVGVATHEYYDLLREAGVPTEAYTTTGLFHAILANRVSYLMNLSGPSLPIDTACSSSLVALRTAVESLRAGSCDAALVGGVNLLLSPTIYVSFSRAGMLSPDGRCKTFDAAADGYVRGEGVAALLLKPLSAAERDGDHVHAVIRGSAVNHGGRVNTLTTPNPNAQSSLIVDAFEEAGVDPETVGYVEMHGTGTALGDPIEINGLKKAFRELRDRAGRSRLTQPCTAIGSVKPVIGHLEAAAGMAGVVKAILAMKHGKLPGSPHIREPNPHIQLRGGPLRIPRTTEPWPRRTGPDGRELPRRAAVSSFGFGGTNGHVLLEEHLPHTPRVTPPGRSPERVFVLSARTGEQLREYAGRMASAVAGGTAGPGACGAAADAGAGSGADGAEPELTALVADALGVLPQEVPADEPLGDLGLGPVAFGTLREWIADRYGPAGGGAEPSAASSVKDIVGRLAPARPAAPVDLRALAYTLQLGRERREHRLAVVCDDARDLAASLTAFARGGARDGRTWHGVTAGDAEAPAAPLPDPDREDPRTVARCWTEGADVAWERLYPGEPPRRLSLPPHPFARTRYWVPGAAGRERTWTLRVRLDASDRLVAEHLVHGRPVLPGVAHLALAHTALRTRRTGAFRLVGAVWLRPLDVGPGRFREAEVRLREKDGRVEYEVVASSGTDAPPVTCSRGTWEERPGPSGADGTPAGLAALRRRCGTRLDGHEVYERFAAAGLEYGPLFRGLREVRVGESDVLAAYDTAEAGSVPGDPGFHPTVLDAALQAVGAFGLAGPDGGGPTRLPFALDSADLGEPLPGTGHVHVRRTPDGRTDVSVLDETGRRYAVLRGVTVRERHTGDTRPASHDAPRFDRFFHEPHWSEQPLPDGTRAPRAPEDGTLLVHTADCLGLDRALSSRAPSVRGVRLGAPGTPTRLLADGAWEVDARDDTALRELLARVGEFRHVWYLTGPPSRHPADDPADPVDMFFRLVKALSDTDRTPALRSLRVVTAGVHDVDGTRTGNPRAAGLGGLCKTLAKEYPHLDVGCVDLAAPPAPGTGLPDGTVDALLAEPAQRAGEEVALRAGRRFVKRLRPVPLPAPGRPVYRQGGTYLIVGGTGGIGGTLAEHLAKSAAARLVLIGRAAPGPDTDRLVARVAELGGQALYVPADVTDPAALRNAVEAGRARFGACHGVFHAAMVLRDSLVERMHAEAFHAVYAPKARGSEVLGELFADEPLDFLLFLSSVQSFTGSAGQGNYAAASTAQDAHARELAGRAAHPVQVVNWGVWGEVGAVAAPRYREALRARGFRPIEPADGMAALERVLASGRRQIVALDADDHVLHGIGVRDDRAAPAATVPRPADLMTGAARHLAAERALEEFIAGEVRGLFGEAGLLRRPGQEHHVTEPARALGAPPRHRRLVDGLVEVLVRGGHAVRDGDRVRATARVPDPAGLRPARAPAGTADLAAPAGTGGSRARAGRAAALRSAHPELGARLDLVGACLDGLPRVLTGALSPTEVLFPDGSGERVAPVYRGSPLVDHCNRLLAAHVVDHLRATGTPGRRPRVLEIGAGTGATTTEVVDALHTAGIEADYDYTDVSVRFLREAGQRLPGRSGVRMTFRTLDIVRPAEAQGFEAGGHDVVIAANVLHAVADLDGALGRARALLRPSGRLLLTEVTRMLGFHTVTFGLLDGWWAHTDPERRLPCSPLLDEEMWRRRLAWTGFTAVEVRGEADTAGPLSQRVITAVPDAAAGTCPGPVGAPDTPDAGRGPVTVPETAGAGPGPVTAPALPPAAEASGAFDAAGRVAGLITAFAAEALGMAAAELEPGRPLSSYGVDSIVGVELINRINRELGIVLKTIAVFDHPTVRDLAAFVAERHPGAVEERLRPAPAGAVPAEAAPAGVTTAPQDRVPGGDHPGPPGPPEPPGTAAPGAVAGGGFRAVRFERPGSPADLAVVPVEPVAPGPGEVEVAVRAFPVNFSDFLAAKGLYPMMPDFPFTPGVEVSGVVRRVGPGVRRVRPGDEVIALTRPEMGGQASVVLTDETFVVHKPARLTHEEACGMPVAFLAMWLAFERAGVRAGDRVLIRAATGTNGLVAVQLARAAGAEVIATAGGPRKVAHLAGMGVTDPIDHERYDVVEEVRRRTGGAGADVVVNTLGNGATQEGLDLLAPDGRYVEIAVFGLQAAGGLDLSRMIDNQSFHSFNTKKYFLRHPERRVPCLETMAEHLAAGTVRPHVAHVVPFDRVTEAYARKAERGTIGRVVVTVPDPDATAAHGTARPERETPERDAGPGPRARRTSPGATAPAPGPARDDDIAVIGMSGRYPGAATLAELWDNLARGVCAAGEVPPSRWPAERYHDPDPARLDTTYCSRGAFLDDVDAFDAPFFAMSGKEAAQTDPQQRLFLEEAWRALEDAGYPSGALEGRPCGVFVGVGPSEYLTRMNRAGVLKEAQSFWGNEASVLAARISYFLNLKGPSLAVNTACSSSLVAVHLACRSLLSGECETALAGGVFLTLAPDYFVVASNGTMLAPDGVCKTFDDSADGFGPGEGVGALVLKPLRAALRDGDHVHGVVKGSAINQDGRTNGITAPSGAAQTAVELAAWERAGISPETLGYVEAHGTGTRLGDPVEIEALANAFAHHTDRKAFCPIGSVKANIGHTAAAAGIAGIIKVLLAFRHDRLPPSANYRTPNRLIDFPDTPFRVVTELSPWPGRDGAPRRAAVSSFGFSGTNAHLVLEEPPADRPAPLAERTRVAVPLSARTPGALAARRAQLADWLEGEGAAVSLTEVAATLQLHRDHFRERAVFVVRDRAELTARLRAAGADDAAGASGAVPDTDDPVLAGAAARYLAGQDVHWRALWPEGTVRRTPLPTYPFDRHRYWFTERDTVYAADTDAAPRLARVGPAGTGPEVWEAELSGTEFYLTDHRVEDRPTLPGVLGPELALQAARLCGVRADAVTRLRWLRPLVADGAPLRVTVRLEPDGAATRFEIRSGDTAHARGTLEPRGPGEDVPRADLPALRRSCPRSVPVADHYRFLSGMGLRHGPALACVRDLRTGDDQVLARLTLPAGLEGTRADYRLHPSLADGALQVLAAMPSLRALAPSRPLLPVALGALVPPDRALPPSVLVHAVAHPAPSGPGSPPALPTFDIRLLDEEGRPLLSLERLTIKMPDAGAAASPAGDLTELLRRFRDGEIGESEAESALEALLAE</sequence>
<feature type="region of interest" description="Disordered" evidence="12">
    <location>
        <begin position="4048"/>
        <end position="4075"/>
    </location>
</feature>
<dbReference type="Gene3D" id="1.10.1240.100">
    <property type="match status" value="3"/>
</dbReference>
<evidence type="ECO:0000256" key="3">
    <source>
        <dbReference type="ARBA" id="ARBA00022450"/>
    </source>
</evidence>
<dbReference type="Pfam" id="PF21089">
    <property type="entry name" value="PKS_DH_N"/>
    <property type="match status" value="3"/>
</dbReference>
<dbReference type="PANTHER" id="PTHR43775:SF37">
    <property type="entry name" value="SI:DKEY-61P9.11"/>
    <property type="match status" value="1"/>
</dbReference>
<reference evidence="16" key="1">
    <citation type="submission" date="2015-06" db="EMBL/GenBank/DDBJ databases">
        <authorList>
            <person name="Hoefler B.C."/>
            <person name="Straight P.D."/>
        </authorList>
    </citation>
    <scope>NUCLEOTIDE SEQUENCE</scope>
    <source>
        <strain evidence="16">T676</strain>
    </source>
</reference>
<keyword evidence="8" id="KW-0521">NADP</keyword>
<dbReference type="Pfam" id="PF16197">
    <property type="entry name" value="KAsynt_C_assoc"/>
    <property type="match status" value="4"/>
</dbReference>
<keyword evidence="3" id="KW-0596">Phosphopantetheine</keyword>
<feature type="compositionally biased region" description="Basic and acidic residues" evidence="12">
    <location>
        <begin position="5632"/>
        <end position="5643"/>
    </location>
</feature>
<feature type="compositionally biased region" description="Basic and acidic residues" evidence="12">
    <location>
        <begin position="3664"/>
        <end position="3675"/>
    </location>
</feature>